<keyword evidence="2" id="KW-1185">Reference proteome</keyword>
<name>A0ACB9E679_9ASTR</name>
<organism evidence="1 2">
    <name type="scientific">Smallanthus sonchifolius</name>
    <dbReference type="NCBI Taxonomy" id="185202"/>
    <lineage>
        <taxon>Eukaryota</taxon>
        <taxon>Viridiplantae</taxon>
        <taxon>Streptophyta</taxon>
        <taxon>Embryophyta</taxon>
        <taxon>Tracheophyta</taxon>
        <taxon>Spermatophyta</taxon>
        <taxon>Magnoliopsida</taxon>
        <taxon>eudicotyledons</taxon>
        <taxon>Gunneridae</taxon>
        <taxon>Pentapetalae</taxon>
        <taxon>asterids</taxon>
        <taxon>campanulids</taxon>
        <taxon>Asterales</taxon>
        <taxon>Asteraceae</taxon>
        <taxon>Asteroideae</taxon>
        <taxon>Heliantheae alliance</taxon>
        <taxon>Millerieae</taxon>
        <taxon>Smallanthus</taxon>
    </lineage>
</organism>
<comment type="caution">
    <text evidence="1">The sequence shown here is derived from an EMBL/GenBank/DDBJ whole genome shotgun (WGS) entry which is preliminary data.</text>
</comment>
<evidence type="ECO:0000313" key="1">
    <source>
        <dbReference type="EMBL" id="KAI3754322.1"/>
    </source>
</evidence>
<protein>
    <submittedName>
        <fullName evidence="1">Uncharacterized protein</fullName>
    </submittedName>
</protein>
<gene>
    <name evidence="1" type="ORF">L1987_54104</name>
</gene>
<reference evidence="2" key="1">
    <citation type="journal article" date="2022" name="Mol. Ecol. Resour.">
        <title>The genomes of chicory, endive, great burdock and yacon provide insights into Asteraceae palaeo-polyploidization history and plant inulin production.</title>
        <authorList>
            <person name="Fan W."/>
            <person name="Wang S."/>
            <person name="Wang H."/>
            <person name="Wang A."/>
            <person name="Jiang F."/>
            <person name="Liu H."/>
            <person name="Zhao H."/>
            <person name="Xu D."/>
            <person name="Zhang Y."/>
        </authorList>
    </citation>
    <scope>NUCLEOTIDE SEQUENCE [LARGE SCALE GENOMIC DNA]</scope>
    <source>
        <strain evidence="2">cv. Yunnan</strain>
    </source>
</reference>
<evidence type="ECO:0000313" key="2">
    <source>
        <dbReference type="Proteomes" id="UP001056120"/>
    </source>
</evidence>
<proteinExistence type="predicted"/>
<sequence>MLLRSSYNPALNSWFQQQNPIVLSSPEPDFIHRSFKSTTVSLHSSSPSNDSPKKMARASSDSDLHSFSPSKLRNSMSSLLSFVAMEEDVEEEEIESMGLQFLSSGLDGTGGGGKICGGGGGNGDYYDGSDVYYQNMIETNSGNTLILANYAKYLKEVRGDVLRAEEYCSRAIMANPNDGTALSMYADLIWETHKDASRAQSYFDQAIKVSPDNCYVMASYARFLWDADEENEEEEAPCFLSQYFPVAPMAPTSWG</sequence>
<dbReference type="Proteomes" id="UP001056120">
    <property type="component" value="Linkage Group LG18"/>
</dbReference>
<accession>A0ACB9E679</accession>
<reference evidence="1 2" key="2">
    <citation type="journal article" date="2022" name="Mol. Ecol. Resour.">
        <title>The genomes of chicory, endive, great burdock and yacon provide insights into Asteraceae paleo-polyploidization history and plant inulin production.</title>
        <authorList>
            <person name="Fan W."/>
            <person name="Wang S."/>
            <person name="Wang H."/>
            <person name="Wang A."/>
            <person name="Jiang F."/>
            <person name="Liu H."/>
            <person name="Zhao H."/>
            <person name="Xu D."/>
            <person name="Zhang Y."/>
        </authorList>
    </citation>
    <scope>NUCLEOTIDE SEQUENCE [LARGE SCALE GENOMIC DNA]</scope>
    <source>
        <strain evidence="2">cv. Yunnan</strain>
        <tissue evidence="1">Leaves</tissue>
    </source>
</reference>
<dbReference type="EMBL" id="CM042035">
    <property type="protein sequence ID" value="KAI3754322.1"/>
    <property type="molecule type" value="Genomic_DNA"/>
</dbReference>